<name>A0A2H1VJ22_SPOFR</name>
<proteinExistence type="predicted"/>
<dbReference type="AlphaFoldDB" id="A0A2H1VJ22"/>
<accession>A0A2H1VJ22</accession>
<gene>
    <name evidence="1" type="ORF">SFRICE_019329</name>
</gene>
<reference evidence="1" key="1">
    <citation type="submission" date="2016-07" db="EMBL/GenBank/DDBJ databases">
        <authorList>
            <person name="Bretaudeau A."/>
        </authorList>
    </citation>
    <scope>NUCLEOTIDE SEQUENCE</scope>
    <source>
        <strain evidence="1">Rice</strain>
        <tissue evidence="1">Whole body</tissue>
    </source>
</reference>
<dbReference type="EMBL" id="ODYU01002847">
    <property type="protein sequence ID" value="SOQ40835.1"/>
    <property type="molecule type" value="Genomic_DNA"/>
</dbReference>
<protein>
    <submittedName>
        <fullName evidence="1">SFRICE_019329</fullName>
    </submittedName>
</protein>
<organism evidence="1">
    <name type="scientific">Spodoptera frugiperda</name>
    <name type="common">Fall armyworm</name>
    <dbReference type="NCBI Taxonomy" id="7108"/>
    <lineage>
        <taxon>Eukaryota</taxon>
        <taxon>Metazoa</taxon>
        <taxon>Ecdysozoa</taxon>
        <taxon>Arthropoda</taxon>
        <taxon>Hexapoda</taxon>
        <taxon>Insecta</taxon>
        <taxon>Pterygota</taxon>
        <taxon>Neoptera</taxon>
        <taxon>Endopterygota</taxon>
        <taxon>Lepidoptera</taxon>
        <taxon>Glossata</taxon>
        <taxon>Ditrysia</taxon>
        <taxon>Noctuoidea</taxon>
        <taxon>Noctuidae</taxon>
        <taxon>Amphipyrinae</taxon>
        <taxon>Spodoptera</taxon>
    </lineage>
</organism>
<evidence type="ECO:0000313" key="1">
    <source>
        <dbReference type="EMBL" id="SOQ40835.1"/>
    </source>
</evidence>
<sequence length="214" mass="23156">MTSPALGEARGNVRLLLTKNHPLLLQCPVWENHASARMDWLDLSDTTVAQKTDVKQLLRCVSSVTGGPITHLPNFPKLRFPKNPLLPKPQKADNVLVTPLVFQVSMGCTVGAVARQPSDQQSVAGPIPTRSNSFCDPQIVVLDLGVIVNVNVFITLKLAQVTRKLAEMLKNFNTRIFSCFVGGKRTDASPDGKQSVSHMDICNTSGVIGALAAF</sequence>